<reference evidence="2" key="1">
    <citation type="journal article" date="2020" name="Stud. Mycol.">
        <title>101 Dothideomycetes genomes: a test case for predicting lifestyles and emergence of pathogens.</title>
        <authorList>
            <person name="Haridas S."/>
            <person name="Albert R."/>
            <person name="Binder M."/>
            <person name="Bloem J."/>
            <person name="Labutti K."/>
            <person name="Salamov A."/>
            <person name="Andreopoulos B."/>
            <person name="Baker S."/>
            <person name="Barry K."/>
            <person name="Bills G."/>
            <person name="Bluhm B."/>
            <person name="Cannon C."/>
            <person name="Castanera R."/>
            <person name="Culley D."/>
            <person name="Daum C."/>
            <person name="Ezra D."/>
            <person name="Gonzalez J."/>
            <person name="Henrissat B."/>
            <person name="Kuo A."/>
            <person name="Liang C."/>
            <person name="Lipzen A."/>
            <person name="Lutzoni F."/>
            <person name="Magnuson J."/>
            <person name="Mondo S."/>
            <person name="Nolan M."/>
            <person name="Ohm R."/>
            <person name="Pangilinan J."/>
            <person name="Park H.-J."/>
            <person name="Ramirez L."/>
            <person name="Alfaro M."/>
            <person name="Sun H."/>
            <person name="Tritt A."/>
            <person name="Yoshinaga Y."/>
            <person name="Zwiers L.-H."/>
            <person name="Turgeon B."/>
            <person name="Goodwin S."/>
            <person name="Spatafora J."/>
            <person name="Crous P."/>
            <person name="Grigoriev I."/>
        </authorList>
    </citation>
    <scope>NUCLEOTIDE SEQUENCE</scope>
    <source>
        <strain evidence="2">CBS 207.26</strain>
    </source>
</reference>
<dbReference type="EMBL" id="ML994612">
    <property type="protein sequence ID" value="KAF2194262.1"/>
    <property type="molecule type" value="Genomic_DNA"/>
</dbReference>
<evidence type="ECO:0000256" key="1">
    <source>
        <dbReference type="SAM" id="MobiDB-lite"/>
    </source>
</evidence>
<organism evidence="2 3">
    <name type="scientific">Zopfia rhizophila CBS 207.26</name>
    <dbReference type="NCBI Taxonomy" id="1314779"/>
    <lineage>
        <taxon>Eukaryota</taxon>
        <taxon>Fungi</taxon>
        <taxon>Dikarya</taxon>
        <taxon>Ascomycota</taxon>
        <taxon>Pezizomycotina</taxon>
        <taxon>Dothideomycetes</taxon>
        <taxon>Dothideomycetes incertae sedis</taxon>
        <taxon>Zopfiaceae</taxon>
        <taxon>Zopfia</taxon>
    </lineage>
</organism>
<evidence type="ECO:0000313" key="3">
    <source>
        <dbReference type="Proteomes" id="UP000800200"/>
    </source>
</evidence>
<evidence type="ECO:0000313" key="2">
    <source>
        <dbReference type="EMBL" id="KAF2194262.1"/>
    </source>
</evidence>
<feature type="region of interest" description="Disordered" evidence="1">
    <location>
        <begin position="1"/>
        <end position="23"/>
    </location>
</feature>
<proteinExistence type="predicted"/>
<sequence length="53" mass="6194">MELNHLSHTRFIPPAPSQSSSLAKRRSYRLQNDLCLCCSSRYHWITDYLVSNP</sequence>
<protein>
    <submittedName>
        <fullName evidence="2">Uncharacterized protein</fullName>
    </submittedName>
</protein>
<gene>
    <name evidence="2" type="ORF">K469DRAFT_783124</name>
</gene>
<name>A0A6A6ETE4_9PEZI</name>
<keyword evidence="3" id="KW-1185">Reference proteome</keyword>
<dbReference type="AlphaFoldDB" id="A0A6A6ETE4"/>
<accession>A0A6A6ETE4</accession>
<dbReference type="Proteomes" id="UP000800200">
    <property type="component" value="Unassembled WGS sequence"/>
</dbReference>